<evidence type="ECO:0000313" key="3">
    <source>
        <dbReference type="EMBL" id="AEH08020.1"/>
    </source>
</evidence>
<protein>
    <submittedName>
        <fullName evidence="3">Putative transmembrane protein</fullName>
    </submittedName>
</protein>
<dbReference type="Proteomes" id="UP000001549">
    <property type="component" value="Chromosome"/>
</dbReference>
<evidence type="ECO:0000313" key="4">
    <source>
        <dbReference type="Proteomes" id="UP000001549"/>
    </source>
</evidence>
<feature type="chain" id="PRO_5003368143" evidence="1">
    <location>
        <begin position="28"/>
        <end position="331"/>
    </location>
</feature>
<dbReference type="eggNOG" id="COG1408">
    <property type="taxonomic scope" value="Bacteria"/>
</dbReference>
<dbReference type="HOGENOM" id="CLU_046405_1_0_11"/>
<dbReference type="Gene3D" id="3.60.21.10">
    <property type="match status" value="1"/>
</dbReference>
<keyword evidence="1" id="KW-0732">Signal</keyword>
<accession>F8B1N4</accession>
<dbReference type="KEGG" id="fsy:FsymDg_0476"/>
<evidence type="ECO:0000256" key="1">
    <source>
        <dbReference type="SAM" id="SignalP"/>
    </source>
</evidence>
<organism evidence="3 4">
    <name type="scientific">Candidatus Protofrankia datiscae</name>
    <dbReference type="NCBI Taxonomy" id="2716812"/>
    <lineage>
        <taxon>Bacteria</taxon>
        <taxon>Bacillati</taxon>
        <taxon>Actinomycetota</taxon>
        <taxon>Actinomycetes</taxon>
        <taxon>Frankiales</taxon>
        <taxon>Frankiaceae</taxon>
        <taxon>Protofrankia</taxon>
    </lineage>
</organism>
<feature type="signal peptide" evidence="1">
    <location>
        <begin position="1"/>
        <end position="27"/>
    </location>
</feature>
<dbReference type="InterPro" id="IPR029052">
    <property type="entry name" value="Metallo-depent_PP-like"/>
</dbReference>
<dbReference type="SUPFAM" id="SSF56300">
    <property type="entry name" value="Metallo-dependent phosphatases"/>
    <property type="match status" value="1"/>
</dbReference>
<gene>
    <name evidence="3" type="ordered locus">FsymDg_0476</name>
</gene>
<dbReference type="AlphaFoldDB" id="F8B1N4"/>
<dbReference type="STRING" id="656024.FsymDg_0476"/>
<name>F8B1N4_9ACTN</name>
<evidence type="ECO:0000259" key="2">
    <source>
        <dbReference type="Pfam" id="PF00149"/>
    </source>
</evidence>
<dbReference type="GO" id="GO:0016787">
    <property type="term" value="F:hydrolase activity"/>
    <property type="evidence" value="ECO:0007669"/>
    <property type="project" value="InterPro"/>
</dbReference>
<keyword evidence="4" id="KW-1185">Reference proteome</keyword>
<dbReference type="EMBL" id="CP002801">
    <property type="protein sequence ID" value="AEH08020.1"/>
    <property type="molecule type" value="Genomic_DNA"/>
</dbReference>
<feature type="domain" description="Calcineurin-like phosphoesterase" evidence="2">
    <location>
        <begin position="46"/>
        <end position="152"/>
    </location>
</feature>
<reference evidence="3 4" key="1">
    <citation type="submission" date="2011-05" db="EMBL/GenBank/DDBJ databases">
        <title>Complete sequence of chromosome of Frankia symbiont of Datisca glomerata.</title>
        <authorList>
            <consortium name="US DOE Joint Genome Institute"/>
            <person name="Lucas S."/>
            <person name="Han J."/>
            <person name="Lapidus A."/>
            <person name="Cheng J.-F."/>
            <person name="Goodwin L."/>
            <person name="Pitluck S."/>
            <person name="Peters L."/>
            <person name="Mikhailova N."/>
            <person name="Chertkov O."/>
            <person name="Teshima H."/>
            <person name="Han C."/>
            <person name="Tapia R."/>
            <person name="Land M."/>
            <person name="Hauser L."/>
            <person name="Kyrpides N."/>
            <person name="Ivanova N."/>
            <person name="Pagani I."/>
            <person name="Berry A."/>
            <person name="Pawlowski K."/>
            <person name="Persson T."/>
            <person name="Vanden Heuvel B."/>
            <person name="Benson D."/>
            <person name="Woyke T."/>
        </authorList>
    </citation>
    <scope>NUCLEOTIDE SEQUENCE [LARGE SCALE GENOMIC DNA]</scope>
    <source>
        <strain evidence="4">4085684</strain>
    </source>
</reference>
<sequence length="331" mass="36013" precursor="true">MRRHLLAVALAATVAVVGLVPAGTAIAAPGNPGPAGPDGPDGPAVTFALLGDTPYGDAQRAVLPHLVDTVNADADIRFVLHAGDVKNGSSTCDDARFADLVQLFGTFDDPFVLTPGDNEWTDCHRTAAGGYLPTERLEAVRRVFFPEPGRTLGRHQLRVATQASDQRHREYRENVLFTRNRIVFATVHVVGSENDLAPWSQLPGGDRPDLRLAEFEARKAAALDWIDTAFATAERTHAPGVLLLMQAEPTETPGFTEIRRRIAERSRGYGKPVLLVHGDEHIYEVEPNYAGVPNLTRLETFGDTATQWLRVTANPRTPGVFSWTTQTVPST</sequence>
<keyword evidence="3" id="KW-0812">Transmembrane</keyword>
<dbReference type="InterPro" id="IPR004843">
    <property type="entry name" value="Calcineurin-like_PHP"/>
</dbReference>
<keyword evidence="3" id="KW-0472">Membrane</keyword>
<proteinExistence type="predicted"/>
<dbReference type="Pfam" id="PF00149">
    <property type="entry name" value="Metallophos"/>
    <property type="match status" value="1"/>
</dbReference>